<evidence type="ECO:0000313" key="1">
    <source>
        <dbReference type="EMBL" id="SCU95789.1"/>
    </source>
</evidence>
<proteinExistence type="predicted"/>
<dbReference type="AlphaFoldDB" id="A0A1K0J1Q8"/>
<dbReference type="InterPro" id="IPR045471">
    <property type="entry name" value="DUF6494"/>
</dbReference>
<dbReference type="Pfam" id="PF20104">
    <property type="entry name" value="DUF6494"/>
    <property type="match status" value="1"/>
</dbReference>
<sequence length="68" mass="7474">MNEETFNLSIRKFLKVVGVSSQREIEHAIAKALADGTIAGTERFPVSVTLELAGVQLQARFDGEIQLE</sequence>
<reference evidence="1" key="1">
    <citation type="submission" date="2016-09" db="EMBL/GenBank/DDBJ databases">
        <authorList>
            <person name="Capua I."/>
            <person name="De Benedictis P."/>
            <person name="Joannis T."/>
            <person name="Lombin L.H."/>
            <person name="Cattoli G."/>
        </authorList>
    </citation>
    <scope>NUCLEOTIDE SEQUENCE</scope>
    <source>
        <strain evidence="1">B9</strain>
    </source>
</reference>
<dbReference type="EMBL" id="FMSH01000485">
    <property type="protein sequence ID" value="SCU95789.1"/>
    <property type="molecule type" value="Genomic_DNA"/>
</dbReference>
<organism evidence="1">
    <name type="scientific">Cupriavidus necator</name>
    <name type="common">Alcaligenes eutrophus</name>
    <name type="synonym">Ralstonia eutropha</name>
    <dbReference type="NCBI Taxonomy" id="106590"/>
    <lineage>
        <taxon>Bacteria</taxon>
        <taxon>Pseudomonadati</taxon>
        <taxon>Pseudomonadota</taxon>
        <taxon>Betaproteobacteria</taxon>
        <taxon>Burkholderiales</taxon>
        <taxon>Burkholderiaceae</taxon>
        <taxon>Cupriavidus</taxon>
    </lineage>
</organism>
<name>A0A1K0J1Q8_CUPNE</name>
<protein>
    <submittedName>
        <fullName evidence="1">Uncharacterized protein</fullName>
    </submittedName>
</protein>
<dbReference type="RefSeq" id="WP_340529722.1">
    <property type="nucleotide sequence ID" value="NZ_FMSH01000485.1"/>
</dbReference>
<accession>A0A1K0J1Q8</accession>
<gene>
    <name evidence="1" type="ORF">CNECB9_5350009</name>
</gene>